<keyword evidence="3" id="KW-1185">Reference proteome</keyword>
<evidence type="ECO:0000313" key="4">
    <source>
        <dbReference type="WBParaSite" id="ALUE_0001887101-mRNA-1"/>
    </source>
</evidence>
<proteinExistence type="predicted"/>
<protein>
    <submittedName>
        <fullName evidence="4">SRCR domain-containing protein</fullName>
    </submittedName>
</protein>
<dbReference type="SUPFAM" id="SSF57424">
    <property type="entry name" value="LDL receptor-like module"/>
    <property type="match status" value="1"/>
</dbReference>
<dbReference type="SMART" id="SM00192">
    <property type="entry name" value="LDLa"/>
    <property type="match status" value="1"/>
</dbReference>
<dbReference type="WBParaSite" id="ALUE_0001887101-mRNA-1">
    <property type="protein sequence ID" value="ALUE_0001887101-mRNA-1"/>
    <property type="gene ID" value="ALUE_0001887101"/>
</dbReference>
<dbReference type="InterPro" id="IPR036055">
    <property type="entry name" value="LDL_receptor-like_sf"/>
</dbReference>
<accession>A0A0M3IJM7</accession>
<name>A0A0M3IJM7_ASCLU</name>
<dbReference type="AlphaFoldDB" id="A0A0M3IJM7"/>
<evidence type="ECO:0000313" key="3">
    <source>
        <dbReference type="Proteomes" id="UP000036681"/>
    </source>
</evidence>
<dbReference type="PROSITE" id="PS50068">
    <property type="entry name" value="LDLRA_2"/>
    <property type="match status" value="1"/>
</dbReference>
<reference evidence="4" key="1">
    <citation type="submission" date="2017-02" db="UniProtKB">
        <authorList>
            <consortium name="WormBaseParasite"/>
        </authorList>
    </citation>
    <scope>IDENTIFICATION</scope>
</reference>
<dbReference type="CDD" id="cd00112">
    <property type="entry name" value="LDLa"/>
    <property type="match status" value="1"/>
</dbReference>
<dbReference type="InterPro" id="IPR002172">
    <property type="entry name" value="LDrepeatLR_classA_rpt"/>
</dbReference>
<comment type="caution">
    <text evidence="2">Lacks conserved residue(s) required for the propagation of feature annotation.</text>
</comment>
<evidence type="ECO:0000256" key="2">
    <source>
        <dbReference type="PROSITE-ProRule" id="PRU00124"/>
    </source>
</evidence>
<sequence>MYRLFGEPGAAIVVTTQHRTLNEADRYTDTYDYEDDSDWTRPTLHSTFNVQHSYIDSWKEVGVHIGHVSHPTRIRIECHSPAGKNPTAGRTNTECYVDNIELLKCDATTTLYEPNLEEVWYENVCQSNRSRKYLCHRFGHRKCIDYDQLCDMHIDCPGGEDEDSELHNCKIGNGLSEVGCPGWSIETYYVHNGKRVDGEEHLLMCLNATAATKYASPKHIPLRDHTFEHINSSGSFFFNINNILGIKGSKLNC</sequence>
<keyword evidence="1" id="KW-1015">Disulfide bond</keyword>
<dbReference type="InterPro" id="IPR023415">
    <property type="entry name" value="LDLR_class-A_CS"/>
</dbReference>
<dbReference type="Proteomes" id="UP000036681">
    <property type="component" value="Unplaced"/>
</dbReference>
<evidence type="ECO:0000256" key="1">
    <source>
        <dbReference type="ARBA" id="ARBA00023157"/>
    </source>
</evidence>
<dbReference type="PROSITE" id="PS01209">
    <property type="entry name" value="LDLRA_1"/>
    <property type="match status" value="1"/>
</dbReference>
<organism evidence="3 4">
    <name type="scientific">Ascaris lumbricoides</name>
    <name type="common">Giant roundworm</name>
    <dbReference type="NCBI Taxonomy" id="6252"/>
    <lineage>
        <taxon>Eukaryota</taxon>
        <taxon>Metazoa</taxon>
        <taxon>Ecdysozoa</taxon>
        <taxon>Nematoda</taxon>
        <taxon>Chromadorea</taxon>
        <taxon>Rhabditida</taxon>
        <taxon>Spirurina</taxon>
        <taxon>Ascaridomorpha</taxon>
        <taxon>Ascaridoidea</taxon>
        <taxon>Ascarididae</taxon>
        <taxon>Ascaris</taxon>
    </lineage>
</organism>